<evidence type="ECO:0000256" key="1">
    <source>
        <dbReference type="ARBA" id="ARBA00023015"/>
    </source>
</evidence>
<comment type="caution">
    <text evidence="5">The sequence shown here is derived from an EMBL/GenBank/DDBJ whole genome shotgun (WGS) entry which is preliminary data.</text>
</comment>
<feature type="domain" description="HTH luxR-type" evidence="4">
    <location>
        <begin position="313"/>
        <end position="378"/>
    </location>
</feature>
<dbReference type="PRINTS" id="PR00038">
    <property type="entry name" value="HTHLUXR"/>
</dbReference>
<dbReference type="SMART" id="SM00421">
    <property type="entry name" value="HTH_LUXR"/>
    <property type="match status" value="1"/>
</dbReference>
<keyword evidence="2" id="KW-0238">DNA-binding</keyword>
<name>A0A9E4K5N8_9GAMM</name>
<dbReference type="Pfam" id="PF00196">
    <property type="entry name" value="GerE"/>
    <property type="match status" value="1"/>
</dbReference>
<dbReference type="AlphaFoldDB" id="A0A9E4K5N8"/>
<dbReference type="PANTHER" id="PTHR44688:SF16">
    <property type="entry name" value="DNA-BINDING TRANSCRIPTIONAL ACTIVATOR DEVR_DOSR"/>
    <property type="match status" value="1"/>
</dbReference>
<gene>
    <name evidence="5" type="ORF">JAZ04_12335</name>
</gene>
<dbReference type="PANTHER" id="PTHR44688">
    <property type="entry name" value="DNA-BINDING TRANSCRIPTIONAL ACTIVATOR DEVR_DOSR"/>
    <property type="match status" value="1"/>
</dbReference>
<dbReference type="InterPro" id="IPR000792">
    <property type="entry name" value="Tscrpt_reg_LuxR_C"/>
</dbReference>
<dbReference type="InterPro" id="IPR016032">
    <property type="entry name" value="Sig_transdc_resp-reg_C-effctor"/>
</dbReference>
<proteinExistence type="predicted"/>
<dbReference type="Gene3D" id="1.10.10.10">
    <property type="entry name" value="Winged helix-like DNA-binding domain superfamily/Winged helix DNA-binding domain"/>
    <property type="match status" value="1"/>
</dbReference>
<dbReference type="InterPro" id="IPR036388">
    <property type="entry name" value="WH-like_DNA-bd_sf"/>
</dbReference>
<accession>A0A9E4K5N8</accession>
<dbReference type="SUPFAM" id="SSF46894">
    <property type="entry name" value="C-terminal effector domain of the bipartite response regulators"/>
    <property type="match status" value="1"/>
</dbReference>
<keyword evidence="3" id="KW-0804">Transcription</keyword>
<dbReference type="GO" id="GO:0003677">
    <property type="term" value="F:DNA binding"/>
    <property type="evidence" value="ECO:0007669"/>
    <property type="project" value="UniProtKB-KW"/>
</dbReference>
<evidence type="ECO:0000256" key="3">
    <source>
        <dbReference type="ARBA" id="ARBA00023163"/>
    </source>
</evidence>
<evidence type="ECO:0000313" key="6">
    <source>
        <dbReference type="Proteomes" id="UP000886687"/>
    </source>
</evidence>
<dbReference type="EMBL" id="JAEPDI010000009">
    <property type="protein sequence ID" value="MCG7939624.1"/>
    <property type="molecule type" value="Genomic_DNA"/>
</dbReference>
<evidence type="ECO:0000313" key="5">
    <source>
        <dbReference type="EMBL" id="MCG7939624.1"/>
    </source>
</evidence>
<protein>
    <submittedName>
        <fullName evidence="5">Helix-turn-helix transcriptional regulator</fullName>
    </submittedName>
</protein>
<dbReference type="Proteomes" id="UP000886687">
    <property type="component" value="Unassembled WGS sequence"/>
</dbReference>
<evidence type="ECO:0000256" key="2">
    <source>
        <dbReference type="ARBA" id="ARBA00023125"/>
    </source>
</evidence>
<evidence type="ECO:0000259" key="4">
    <source>
        <dbReference type="PROSITE" id="PS50043"/>
    </source>
</evidence>
<organism evidence="5 6">
    <name type="scientific">Candidatus Thiodiazotropha lotti</name>
    <dbReference type="NCBI Taxonomy" id="2792787"/>
    <lineage>
        <taxon>Bacteria</taxon>
        <taxon>Pseudomonadati</taxon>
        <taxon>Pseudomonadota</taxon>
        <taxon>Gammaproteobacteria</taxon>
        <taxon>Chromatiales</taxon>
        <taxon>Sedimenticolaceae</taxon>
        <taxon>Candidatus Thiodiazotropha</taxon>
    </lineage>
</organism>
<reference evidence="5" key="1">
    <citation type="journal article" date="2021" name="Proc. Natl. Acad. Sci. U.S.A.">
        <title>Global biogeography of chemosynthetic symbionts reveals both localized and globally distributed symbiont groups. .</title>
        <authorList>
            <person name="Osvatic J.T."/>
            <person name="Wilkins L.G.E."/>
            <person name="Leibrecht L."/>
            <person name="Leray M."/>
            <person name="Zauner S."/>
            <person name="Polzin J."/>
            <person name="Camacho Y."/>
            <person name="Gros O."/>
            <person name="van Gils J.A."/>
            <person name="Eisen J.A."/>
            <person name="Petersen J.M."/>
            <person name="Yuen B."/>
        </authorList>
    </citation>
    <scope>NUCLEOTIDE SEQUENCE</scope>
    <source>
        <strain evidence="5">MAGL173</strain>
    </source>
</reference>
<dbReference type="PROSITE" id="PS50043">
    <property type="entry name" value="HTH_LUXR_2"/>
    <property type="match status" value="1"/>
</dbReference>
<dbReference type="GO" id="GO:0006355">
    <property type="term" value="P:regulation of DNA-templated transcription"/>
    <property type="evidence" value="ECO:0007669"/>
    <property type="project" value="InterPro"/>
</dbReference>
<sequence>MNGVNEYTLRIISRIYDGGLSSGNWPAIIDDLTDYFNASGSALFYSDNQNPEINPKITCLSDFWRKQGNLNEYQNNVADDEPSARILRNREPRDIVTDDVLTIEERQSIIDYGQKMKEIFGLEAMMVARLTETGAWFDYVTFQFDGKHGPVRTEEMKNLKILLPHIAKSLEISRPMTVLEQRFNRVLEALDHFHVGVLILTEKNYCLLKNKMALKILEMKDGISLNYGNLLRVTNDLEDKRLRYAVRCVTQTASANGLDDGRVMSITRTSGRDSFLLEVAPLSCDADAFGTGFKGAIVFLIDPVEPGKVSTCGMQELYKLTTSEIEVCKSVVEGCSNQQIADIRNVSSETIKTQIQSLFRKTNTANRSELIRRALSVNLPIDRT</sequence>
<dbReference type="CDD" id="cd06170">
    <property type="entry name" value="LuxR_C_like"/>
    <property type="match status" value="1"/>
</dbReference>
<keyword evidence="1" id="KW-0805">Transcription regulation</keyword>